<accession>A0ABV2R253</accession>
<dbReference type="PANTHER" id="PTHR32125">
    <property type="entry name" value="2-C-METHYL-D-ERYTHRITOL 4-PHOSPHATE CYTIDYLYLTRANSFERASE, CHLOROPLASTIC"/>
    <property type="match status" value="1"/>
</dbReference>
<dbReference type="Pfam" id="PF01128">
    <property type="entry name" value="IspD"/>
    <property type="match status" value="1"/>
</dbReference>
<evidence type="ECO:0000313" key="4">
    <source>
        <dbReference type="Proteomes" id="UP001549321"/>
    </source>
</evidence>
<dbReference type="RefSeq" id="WP_354552618.1">
    <property type="nucleotide sequence ID" value="NZ_JBEPSM010000002.1"/>
</dbReference>
<proteinExistence type="predicted"/>
<dbReference type="SUPFAM" id="SSF53448">
    <property type="entry name" value="Nucleotide-diphospho-sugar transferases"/>
    <property type="match status" value="1"/>
</dbReference>
<protein>
    <submittedName>
        <fullName evidence="3">2-C-methyl-D-erythritol 4-phosphate cytidylyltransferase</fullName>
        <ecNumber evidence="3">2.7.7.60</ecNumber>
    </submittedName>
</protein>
<name>A0ABV2R253_9HYPH</name>
<dbReference type="EC" id="2.7.7.60" evidence="3"/>
<sequence>MFDAKARKPQAAQALIQAAGGGTRLGLGPKAFVPLGGQTLLERSITLFRDIAESILVAVPAADFERARALVGAPGVTILVGGPTRSDTTRKLIGAATAPWLILHDVVHPFATTASVRQLLDAAREPGAAAPGIVNTEYLYRRDGEILHAPGDVLVGQKPVVFSSEAVKRAYERLDAADVSGDPSLLEVLEIAGIRTAFVEGSARNIKITSLEDLELAEAMVALERLRSKS</sequence>
<dbReference type="InterPro" id="IPR034683">
    <property type="entry name" value="IspD/TarI"/>
</dbReference>
<gene>
    <name evidence="3" type="ORF">ABIE08_003283</name>
</gene>
<evidence type="ECO:0000256" key="2">
    <source>
        <dbReference type="ARBA" id="ARBA00022695"/>
    </source>
</evidence>
<dbReference type="GO" id="GO:0050518">
    <property type="term" value="F:2-C-methyl-D-erythritol 4-phosphate cytidylyltransferase activity"/>
    <property type="evidence" value="ECO:0007669"/>
    <property type="project" value="UniProtKB-EC"/>
</dbReference>
<keyword evidence="4" id="KW-1185">Reference proteome</keyword>
<dbReference type="InterPro" id="IPR029044">
    <property type="entry name" value="Nucleotide-diphossugar_trans"/>
</dbReference>
<reference evidence="3 4" key="1">
    <citation type="submission" date="2024-06" db="EMBL/GenBank/DDBJ databases">
        <title>Sorghum-associated microbial communities from plants grown in Nebraska, USA.</title>
        <authorList>
            <person name="Schachtman D."/>
        </authorList>
    </citation>
    <scope>NUCLEOTIDE SEQUENCE [LARGE SCALE GENOMIC DNA]</scope>
    <source>
        <strain evidence="3 4">3207</strain>
    </source>
</reference>
<dbReference type="PANTHER" id="PTHR32125:SF4">
    <property type="entry name" value="2-C-METHYL-D-ERYTHRITOL 4-PHOSPHATE CYTIDYLYLTRANSFERASE, CHLOROPLASTIC"/>
    <property type="match status" value="1"/>
</dbReference>
<keyword evidence="2 3" id="KW-0548">Nucleotidyltransferase</keyword>
<organism evidence="3 4">
    <name type="scientific">Kaistia defluvii</name>
    <dbReference type="NCBI Taxonomy" id="410841"/>
    <lineage>
        <taxon>Bacteria</taxon>
        <taxon>Pseudomonadati</taxon>
        <taxon>Pseudomonadota</taxon>
        <taxon>Alphaproteobacteria</taxon>
        <taxon>Hyphomicrobiales</taxon>
        <taxon>Kaistiaceae</taxon>
        <taxon>Kaistia</taxon>
    </lineage>
</organism>
<evidence type="ECO:0000256" key="1">
    <source>
        <dbReference type="ARBA" id="ARBA00022679"/>
    </source>
</evidence>
<dbReference type="InterPro" id="IPR050088">
    <property type="entry name" value="IspD/TarI_cytidylyltransf_bact"/>
</dbReference>
<dbReference type="EMBL" id="JBEPSM010000002">
    <property type="protein sequence ID" value="MET4635337.1"/>
    <property type="molecule type" value="Genomic_DNA"/>
</dbReference>
<keyword evidence="1 3" id="KW-0808">Transferase</keyword>
<dbReference type="Gene3D" id="3.90.550.10">
    <property type="entry name" value="Spore Coat Polysaccharide Biosynthesis Protein SpsA, Chain A"/>
    <property type="match status" value="1"/>
</dbReference>
<dbReference type="Proteomes" id="UP001549321">
    <property type="component" value="Unassembled WGS sequence"/>
</dbReference>
<evidence type="ECO:0000313" key="3">
    <source>
        <dbReference type="EMBL" id="MET4635337.1"/>
    </source>
</evidence>
<comment type="caution">
    <text evidence="3">The sequence shown here is derived from an EMBL/GenBank/DDBJ whole genome shotgun (WGS) entry which is preliminary data.</text>
</comment>